<dbReference type="GeneID" id="4394475"/>
<evidence type="ECO:0000259" key="1">
    <source>
        <dbReference type="Pfam" id="PF20231"/>
    </source>
</evidence>
<organism evidence="2 3">
    <name type="scientific">Chaetomium globosum (strain ATCC 6205 / CBS 148.51 / DSM 1962 / NBRC 6347 / NRRL 1970)</name>
    <name type="common">Soil fungus</name>
    <dbReference type="NCBI Taxonomy" id="306901"/>
    <lineage>
        <taxon>Eukaryota</taxon>
        <taxon>Fungi</taxon>
        <taxon>Dikarya</taxon>
        <taxon>Ascomycota</taxon>
        <taxon>Pezizomycotina</taxon>
        <taxon>Sordariomycetes</taxon>
        <taxon>Sordariomycetidae</taxon>
        <taxon>Sordariales</taxon>
        <taxon>Chaetomiaceae</taxon>
        <taxon>Chaetomium</taxon>
    </lineage>
</organism>
<evidence type="ECO:0000313" key="2">
    <source>
        <dbReference type="EMBL" id="EAQ87042.1"/>
    </source>
</evidence>
<feature type="domain" description="DUF6589" evidence="1">
    <location>
        <begin position="62"/>
        <end position="261"/>
    </location>
</feature>
<accession>Q2GUQ9</accession>
<dbReference type="InterPro" id="IPR046496">
    <property type="entry name" value="DUF6589"/>
</dbReference>
<proteinExistence type="predicted"/>
<dbReference type="eggNOG" id="ENOG502S7C8">
    <property type="taxonomic scope" value="Eukaryota"/>
</dbReference>
<dbReference type="EMBL" id="CH408033">
    <property type="protein sequence ID" value="EAQ87042.1"/>
    <property type="molecule type" value="Genomic_DNA"/>
</dbReference>
<keyword evidence="3" id="KW-1185">Reference proteome</keyword>
<reference evidence="3" key="1">
    <citation type="journal article" date="2015" name="Genome Announc.">
        <title>Draft genome sequence of the cellulolytic fungus Chaetomium globosum.</title>
        <authorList>
            <person name="Cuomo C.A."/>
            <person name="Untereiner W.A."/>
            <person name="Ma L.-J."/>
            <person name="Grabherr M."/>
            <person name="Birren B.W."/>
        </authorList>
    </citation>
    <scope>NUCLEOTIDE SEQUENCE [LARGE SCALE GENOMIC DNA]</scope>
    <source>
        <strain evidence="3">ATCC 6205 / CBS 148.51 / DSM 1962 / NBRC 6347 / NRRL 1970</strain>
    </source>
</reference>
<sequence>MAEQAKDNLKKAAHDPNGVVVYDNFNLKSNVRELVGGKKASMINLTTASLVGCPELNGPLMQSSLDHLTQPFTREMVRILKEIWKTCFTYNGWTGRHDDFMNPDEDAKIDIEFRSHCRLLQCVEVLLIIHEAVRQGDYGLVKDIITMLPVLFWGSRGTNYGPEMLYFAWLLHPNVSKDEVTRNAILKGGLVRCTTAGSMYKAIGLMQEHIHAGYAHDIKTNRNSTHDIEATFSRLAVNGAYLVTIRRSVERVFGRQQKGAHAAGDPATDIISYACKLYKDGMPRRASEGRPDAFDAPDLRVKGQQNLLKKLDDFNDVIPEPKDAADQRSLPGVGSGLGEIEIDWAGEGERLFNVDDDLWADGLDDLGVAF</sequence>
<dbReference type="OrthoDB" id="5427212at2759"/>
<name>Q2GUQ9_CHAGB</name>
<protein>
    <recommendedName>
        <fullName evidence="1">DUF6589 domain-containing protein</fullName>
    </recommendedName>
</protein>
<dbReference type="VEuPathDB" id="FungiDB:CHGG_08295"/>
<dbReference type="RefSeq" id="XP_001225951.1">
    <property type="nucleotide sequence ID" value="XM_001225950.1"/>
</dbReference>
<dbReference type="Pfam" id="PF20231">
    <property type="entry name" value="DUF6589"/>
    <property type="match status" value="1"/>
</dbReference>
<dbReference type="AlphaFoldDB" id="Q2GUQ9"/>
<dbReference type="InParanoid" id="Q2GUQ9"/>
<evidence type="ECO:0000313" key="3">
    <source>
        <dbReference type="Proteomes" id="UP000001056"/>
    </source>
</evidence>
<gene>
    <name evidence="2" type="ORF">CHGG_08295</name>
</gene>
<dbReference type="HOGENOM" id="CLU_818895_0_0_1"/>
<dbReference type="Proteomes" id="UP000001056">
    <property type="component" value="Unassembled WGS sequence"/>
</dbReference>